<dbReference type="PANTHER" id="PTHR23162">
    <property type="entry name" value="OUTER DENSE FIBER OF SPERM TAILS 2"/>
    <property type="match status" value="1"/>
</dbReference>
<accession>A7SDK9</accession>
<comment type="subcellular location">
    <subcellularLocation>
        <location evidence="1">Cytoplasm</location>
        <location evidence="1">Cytoskeleton</location>
        <location evidence="1">Microtubule organizing center</location>
        <location evidence="1">Centrosome</location>
    </subcellularLocation>
</comment>
<evidence type="ECO:0000256" key="2">
    <source>
        <dbReference type="ARBA" id="ARBA00009316"/>
    </source>
</evidence>
<dbReference type="AlphaFoldDB" id="A7SDK9"/>
<evidence type="ECO:0000313" key="9">
    <source>
        <dbReference type="Proteomes" id="UP000001593"/>
    </source>
</evidence>
<dbReference type="EMBL" id="DS469631">
    <property type="protein sequence ID" value="EDO38179.1"/>
    <property type="molecule type" value="Genomic_DNA"/>
</dbReference>
<dbReference type="HOGENOM" id="CLU_1139165_0_0_1"/>
<keyword evidence="9" id="KW-1185">Reference proteome</keyword>
<evidence type="ECO:0000256" key="7">
    <source>
        <dbReference type="SAM" id="MobiDB-lite"/>
    </source>
</evidence>
<comment type="similarity">
    <text evidence="2">Belongs to the ODF2 family.</text>
</comment>
<sequence>MMTVDNDKPVHVHVDRNTPVHVHLKKKKKKLKGAPTAVEERLKHRDKRMTGILSKGSQGRSVKRVKSASPPFIPAPARTSKGISWENESHRLDISPPSRNGAMNMDELSTSEEELVHGKMRNYEKKISSLMNEVGTLKNEMDLRKSLRVVEKKDEQLDASRRILQDQERELQMTKTVFYAIVSSPIILMALLCPGKKLEMLNCFCADLNAEFHEFSLIASSALFFYTCSLDQARDTGAESMGFP</sequence>
<evidence type="ECO:0000256" key="4">
    <source>
        <dbReference type="ARBA" id="ARBA00023054"/>
    </source>
</evidence>
<organism evidence="8 9">
    <name type="scientific">Nematostella vectensis</name>
    <name type="common">Starlet sea anemone</name>
    <dbReference type="NCBI Taxonomy" id="45351"/>
    <lineage>
        <taxon>Eukaryota</taxon>
        <taxon>Metazoa</taxon>
        <taxon>Cnidaria</taxon>
        <taxon>Anthozoa</taxon>
        <taxon>Hexacorallia</taxon>
        <taxon>Actiniaria</taxon>
        <taxon>Edwardsiidae</taxon>
        <taxon>Nematostella</taxon>
    </lineage>
</organism>
<feature type="region of interest" description="Disordered" evidence="7">
    <location>
        <begin position="55"/>
        <end position="79"/>
    </location>
</feature>
<evidence type="ECO:0000313" key="8">
    <source>
        <dbReference type="EMBL" id="EDO38179.1"/>
    </source>
</evidence>
<dbReference type="InterPro" id="IPR026099">
    <property type="entry name" value="Odf2-rel"/>
</dbReference>
<name>A7SDK9_NEMVE</name>
<evidence type="ECO:0000256" key="6">
    <source>
        <dbReference type="SAM" id="Coils"/>
    </source>
</evidence>
<dbReference type="Proteomes" id="UP000001593">
    <property type="component" value="Unassembled WGS sequence"/>
</dbReference>
<evidence type="ECO:0000256" key="3">
    <source>
        <dbReference type="ARBA" id="ARBA00022490"/>
    </source>
</evidence>
<dbReference type="InParanoid" id="A7SDK9"/>
<feature type="coiled-coil region" evidence="6">
    <location>
        <begin position="120"/>
        <end position="170"/>
    </location>
</feature>
<keyword evidence="5" id="KW-0206">Cytoskeleton</keyword>
<keyword evidence="3" id="KW-0963">Cytoplasm</keyword>
<dbReference type="PhylomeDB" id="A7SDK9"/>
<evidence type="ECO:0000256" key="5">
    <source>
        <dbReference type="ARBA" id="ARBA00023212"/>
    </source>
</evidence>
<dbReference type="STRING" id="45351.A7SDK9"/>
<gene>
    <name evidence="8" type="ORF">NEMVEDRAFT_v1g244531</name>
</gene>
<evidence type="ECO:0000256" key="1">
    <source>
        <dbReference type="ARBA" id="ARBA00004300"/>
    </source>
</evidence>
<protein>
    <submittedName>
        <fullName evidence="8">Uncharacterized protein</fullName>
    </submittedName>
</protein>
<dbReference type="PANTHER" id="PTHR23162:SF10">
    <property type="entry name" value="FI13205P"/>
    <property type="match status" value="1"/>
</dbReference>
<proteinExistence type="inferred from homology"/>
<dbReference type="GO" id="GO:0005813">
    <property type="term" value="C:centrosome"/>
    <property type="evidence" value="ECO:0007669"/>
    <property type="project" value="UniProtKB-SubCell"/>
</dbReference>
<reference evidence="8 9" key="1">
    <citation type="journal article" date="2007" name="Science">
        <title>Sea anemone genome reveals ancestral eumetazoan gene repertoire and genomic organization.</title>
        <authorList>
            <person name="Putnam N.H."/>
            <person name="Srivastava M."/>
            <person name="Hellsten U."/>
            <person name="Dirks B."/>
            <person name="Chapman J."/>
            <person name="Salamov A."/>
            <person name="Terry A."/>
            <person name="Shapiro H."/>
            <person name="Lindquist E."/>
            <person name="Kapitonov V.V."/>
            <person name="Jurka J."/>
            <person name="Genikhovich G."/>
            <person name="Grigoriev I.V."/>
            <person name="Lucas S.M."/>
            <person name="Steele R.E."/>
            <person name="Finnerty J.R."/>
            <person name="Technau U."/>
            <person name="Martindale M.Q."/>
            <person name="Rokhsar D.S."/>
        </authorList>
    </citation>
    <scope>NUCLEOTIDE SEQUENCE [LARGE SCALE GENOMIC DNA]</scope>
    <source>
        <strain evidence="9">CH2 X CH6</strain>
    </source>
</reference>
<keyword evidence="4 6" id="KW-0175">Coiled coil</keyword>